<keyword evidence="3" id="KW-0012">Acyltransferase</keyword>
<evidence type="ECO:0000313" key="6">
    <source>
        <dbReference type="Proteomes" id="UP000824193"/>
    </source>
</evidence>
<dbReference type="Gene3D" id="2.160.10.10">
    <property type="entry name" value="Hexapeptide repeat proteins"/>
    <property type="match status" value="1"/>
</dbReference>
<evidence type="ECO:0000259" key="4">
    <source>
        <dbReference type="SMART" id="SM01266"/>
    </source>
</evidence>
<keyword evidence="2" id="KW-0808">Transferase</keyword>
<dbReference type="InterPro" id="IPR051159">
    <property type="entry name" value="Hexapeptide_acetyltransf"/>
</dbReference>
<reference evidence="5" key="2">
    <citation type="submission" date="2021-04" db="EMBL/GenBank/DDBJ databases">
        <authorList>
            <person name="Gilroy R."/>
        </authorList>
    </citation>
    <scope>NUCLEOTIDE SEQUENCE</scope>
    <source>
        <strain evidence="5">2239</strain>
    </source>
</reference>
<sequence length="213" mass="22996">MTEEEKIGAGILFYPDGPELAAIKRRTHDLNVDYNMTHEGETEKRQAILRQILGQMGEGVFIQGPIAFHYGKHTRIGKNVFANFNFTVQDDAEVTIGDNCCFGPGVTIVTPLHPMVAGERRAMLTAAGEKRRLCWAKPVHIGSDCWFGANVTVCPGVTVGDGCVIGAGAVVTKDIPAGSFAAGVPARVIRPITEANSMRYKPDILADNSIIEE</sequence>
<comment type="similarity">
    <text evidence="1">Belongs to the transferase hexapeptide repeat family.</text>
</comment>
<feature type="domain" description="Maltose/galactoside acetyltransferase" evidence="4">
    <location>
        <begin position="4"/>
        <end position="58"/>
    </location>
</feature>
<dbReference type="PANTHER" id="PTHR23416">
    <property type="entry name" value="SIALIC ACID SYNTHASE-RELATED"/>
    <property type="match status" value="1"/>
</dbReference>
<evidence type="ECO:0000313" key="5">
    <source>
        <dbReference type="EMBL" id="HIX06367.1"/>
    </source>
</evidence>
<dbReference type="SMART" id="SM01266">
    <property type="entry name" value="Mac"/>
    <property type="match status" value="1"/>
</dbReference>
<dbReference type="EMBL" id="DXFW01000034">
    <property type="protein sequence ID" value="HIX06367.1"/>
    <property type="molecule type" value="Genomic_DNA"/>
</dbReference>
<dbReference type="GO" id="GO:0016407">
    <property type="term" value="F:acetyltransferase activity"/>
    <property type="evidence" value="ECO:0007669"/>
    <property type="project" value="InterPro"/>
</dbReference>
<dbReference type="GO" id="GO:0008374">
    <property type="term" value="F:O-acyltransferase activity"/>
    <property type="evidence" value="ECO:0007669"/>
    <property type="project" value="TreeGrafter"/>
</dbReference>
<dbReference type="InterPro" id="IPR024688">
    <property type="entry name" value="Mac_dom"/>
</dbReference>
<comment type="caution">
    <text evidence="5">The sequence shown here is derived from an EMBL/GenBank/DDBJ whole genome shotgun (WGS) entry which is preliminary data.</text>
</comment>
<dbReference type="PANTHER" id="PTHR23416:SF23">
    <property type="entry name" value="ACETYLTRANSFERASE C18B11.09C-RELATED"/>
    <property type="match status" value="1"/>
</dbReference>
<dbReference type="Pfam" id="PF12464">
    <property type="entry name" value="Mac"/>
    <property type="match status" value="1"/>
</dbReference>
<reference evidence="5" key="1">
    <citation type="journal article" date="2021" name="PeerJ">
        <title>Extensive microbial diversity within the chicken gut microbiome revealed by metagenomics and culture.</title>
        <authorList>
            <person name="Gilroy R."/>
            <person name="Ravi A."/>
            <person name="Getino M."/>
            <person name="Pursley I."/>
            <person name="Horton D.L."/>
            <person name="Alikhan N.F."/>
            <person name="Baker D."/>
            <person name="Gharbi K."/>
            <person name="Hall N."/>
            <person name="Watson M."/>
            <person name="Adriaenssens E.M."/>
            <person name="Foster-Nyarko E."/>
            <person name="Jarju S."/>
            <person name="Secka A."/>
            <person name="Antonio M."/>
            <person name="Oren A."/>
            <person name="Chaudhuri R.R."/>
            <person name="La Ragione R."/>
            <person name="Hildebrand F."/>
            <person name="Pallen M.J."/>
        </authorList>
    </citation>
    <scope>NUCLEOTIDE SEQUENCE</scope>
    <source>
        <strain evidence="5">2239</strain>
    </source>
</reference>
<dbReference type="Pfam" id="PF14602">
    <property type="entry name" value="Hexapep_2"/>
    <property type="match status" value="1"/>
</dbReference>
<name>A0A9D1V5C6_9FIRM</name>
<gene>
    <name evidence="5" type="ORF">H9865_09795</name>
</gene>
<dbReference type="AlphaFoldDB" id="A0A9D1V5C6"/>
<evidence type="ECO:0000256" key="2">
    <source>
        <dbReference type="ARBA" id="ARBA00022679"/>
    </source>
</evidence>
<evidence type="ECO:0000256" key="3">
    <source>
        <dbReference type="ARBA" id="ARBA00023315"/>
    </source>
</evidence>
<accession>A0A9D1V5C6</accession>
<protein>
    <submittedName>
        <fullName evidence="5">Sugar O-acetyltransferase</fullName>
    </submittedName>
</protein>
<dbReference type="CDD" id="cd03357">
    <property type="entry name" value="LbH_MAT_GAT"/>
    <property type="match status" value="1"/>
</dbReference>
<evidence type="ECO:0000256" key="1">
    <source>
        <dbReference type="ARBA" id="ARBA00007274"/>
    </source>
</evidence>
<dbReference type="SUPFAM" id="SSF51161">
    <property type="entry name" value="Trimeric LpxA-like enzymes"/>
    <property type="match status" value="1"/>
</dbReference>
<dbReference type="GO" id="GO:0005829">
    <property type="term" value="C:cytosol"/>
    <property type="evidence" value="ECO:0007669"/>
    <property type="project" value="TreeGrafter"/>
</dbReference>
<dbReference type="Proteomes" id="UP000824193">
    <property type="component" value="Unassembled WGS sequence"/>
</dbReference>
<proteinExistence type="inferred from homology"/>
<dbReference type="InterPro" id="IPR001451">
    <property type="entry name" value="Hexapep"/>
</dbReference>
<dbReference type="FunFam" id="2.160.10.10:FF:000025">
    <property type="entry name" value="Hexapeptide-repeat containing-acetyltransferase"/>
    <property type="match status" value="1"/>
</dbReference>
<dbReference type="InterPro" id="IPR011004">
    <property type="entry name" value="Trimer_LpxA-like_sf"/>
</dbReference>
<organism evidence="5 6">
    <name type="scientific">Candidatus Allofournierella pullicola</name>
    <dbReference type="NCBI Taxonomy" id="2838596"/>
    <lineage>
        <taxon>Bacteria</taxon>
        <taxon>Bacillati</taxon>
        <taxon>Bacillota</taxon>
        <taxon>Clostridia</taxon>
        <taxon>Eubacteriales</taxon>
        <taxon>Oscillospiraceae</taxon>
        <taxon>Allofournierella</taxon>
    </lineage>
</organism>